<evidence type="ECO:0000256" key="1">
    <source>
        <dbReference type="ARBA" id="ARBA00022553"/>
    </source>
</evidence>
<evidence type="ECO:0000259" key="7">
    <source>
        <dbReference type="PROSITE" id="PS50042"/>
    </source>
</evidence>
<organism evidence="10 11">
    <name type="scientific">Sporocytophaga myxococcoides</name>
    <dbReference type="NCBI Taxonomy" id="153721"/>
    <lineage>
        <taxon>Bacteria</taxon>
        <taxon>Pseudomonadati</taxon>
        <taxon>Bacteroidota</taxon>
        <taxon>Cytophagia</taxon>
        <taxon>Cytophagales</taxon>
        <taxon>Cytophagaceae</taxon>
        <taxon>Sporocytophaga</taxon>
    </lineage>
</organism>
<dbReference type="Proteomes" id="UP000030185">
    <property type="component" value="Unassembled WGS sequence"/>
</dbReference>
<dbReference type="SUPFAM" id="SSF51206">
    <property type="entry name" value="cAMP-binding domain-like"/>
    <property type="match status" value="1"/>
</dbReference>
<dbReference type="GO" id="GO:0006355">
    <property type="term" value="P:regulation of DNA-templated transcription"/>
    <property type="evidence" value="ECO:0007669"/>
    <property type="project" value="InterPro"/>
</dbReference>
<evidence type="ECO:0000256" key="4">
    <source>
        <dbReference type="ARBA" id="ARBA00023125"/>
    </source>
</evidence>
<dbReference type="InterPro" id="IPR012318">
    <property type="entry name" value="HTH_CRP"/>
</dbReference>
<dbReference type="InterPro" id="IPR014710">
    <property type="entry name" value="RmlC-like_jellyroll"/>
</dbReference>
<evidence type="ECO:0000259" key="9">
    <source>
        <dbReference type="PROSITE" id="PS51063"/>
    </source>
</evidence>
<dbReference type="GO" id="GO:0000976">
    <property type="term" value="F:transcription cis-regulatory region binding"/>
    <property type="evidence" value="ECO:0007669"/>
    <property type="project" value="TreeGrafter"/>
</dbReference>
<feature type="modified residue" description="4-aspartylphosphate" evidence="6">
    <location>
        <position position="52"/>
    </location>
</feature>
<evidence type="ECO:0000313" key="10">
    <source>
        <dbReference type="EMBL" id="GAL86378.1"/>
    </source>
</evidence>
<feature type="domain" description="Cyclic nucleotide-binding" evidence="7">
    <location>
        <begin position="168"/>
        <end position="261"/>
    </location>
</feature>
<dbReference type="PANTHER" id="PTHR48111">
    <property type="entry name" value="REGULATOR OF RPOS"/>
    <property type="match status" value="1"/>
</dbReference>
<dbReference type="eggNOG" id="COG0745">
    <property type="taxonomic scope" value="Bacteria"/>
</dbReference>
<dbReference type="SMART" id="SM00448">
    <property type="entry name" value="REC"/>
    <property type="match status" value="1"/>
</dbReference>
<feature type="domain" description="Response regulatory" evidence="8">
    <location>
        <begin position="3"/>
        <end position="119"/>
    </location>
</feature>
<dbReference type="Pfam" id="PF13545">
    <property type="entry name" value="HTH_Crp_2"/>
    <property type="match status" value="1"/>
</dbReference>
<dbReference type="CDD" id="cd00038">
    <property type="entry name" value="CAP_ED"/>
    <property type="match status" value="1"/>
</dbReference>
<evidence type="ECO:0000256" key="3">
    <source>
        <dbReference type="ARBA" id="ARBA00023015"/>
    </source>
</evidence>
<evidence type="ECO:0000256" key="6">
    <source>
        <dbReference type="PROSITE-ProRule" id="PRU00169"/>
    </source>
</evidence>
<dbReference type="Gene3D" id="1.10.10.10">
    <property type="entry name" value="Winged helix-like DNA-binding domain superfamily/Winged helix DNA-binding domain"/>
    <property type="match status" value="1"/>
</dbReference>
<evidence type="ECO:0000256" key="5">
    <source>
        <dbReference type="ARBA" id="ARBA00023163"/>
    </source>
</evidence>
<dbReference type="eggNOG" id="COG0664">
    <property type="taxonomic scope" value="Bacteria"/>
</dbReference>
<keyword evidence="2" id="KW-0902">Two-component regulatory system</keyword>
<dbReference type="InterPro" id="IPR001789">
    <property type="entry name" value="Sig_transdc_resp-reg_receiver"/>
</dbReference>
<evidence type="ECO:0008006" key="12">
    <source>
        <dbReference type="Google" id="ProtNLM"/>
    </source>
</evidence>
<dbReference type="STRING" id="153721.MYP_3607"/>
<protein>
    <recommendedName>
        <fullName evidence="12">Transcriptional regulator</fullName>
    </recommendedName>
</protein>
<dbReference type="OrthoDB" id="9127033at2"/>
<feature type="domain" description="HTH crp-type" evidence="9">
    <location>
        <begin position="275"/>
        <end position="346"/>
    </location>
</feature>
<dbReference type="GO" id="GO:0005829">
    <property type="term" value="C:cytosol"/>
    <property type="evidence" value="ECO:0007669"/>
    <property type="project" value="TreeGrafter"/>
</dbReference>
<dbReference type="AlphaFoldDB" id="A0A098LJT8"/>
<dbReference type="PRINTS" id="PR00034">
    <property type="entry name" value="HTHCRP"/>
</dbReference>
<dbReference type="InterPro" id="IPR011006">
    <property type="entry name" value="CheY-like_superfamily"/>
</dbReference>
<dbReference type="EMBL" id="BBLT01000007">
    <property type="protein sequence ID" value="GAL86378.1"/>
    <property type="molecule type" value="Genomic_DNA"/>
</dbReference>
<dbReference type="InterPro" id="IPR000595">
    <property type="entry name" value="cNMP-bd_dom"/>
</dbReference>
<dbReference type="Pfam" id="PF00027">
    <property type="entry name" value="cNMP_binding"/>
    <property type="match status" value="1"/>
</dbReference>
<dbReference type="InterPro" id="IPR036388">
    <property type="entry name" value="WH-like_DNA-bd_sf"/>
</dbReference>
<keyword evidence="4" id="KW-0238">DNA-binding</keyword>
<dbReference type="Gene3D" id="3.40.50.2300">
    <property type="match status" value="1"/>
</dbReference>
<dbReference type="PROSITE" id="PS50042">
    <property type="entry name" value="CNMP_BINDING_3"/>
    <property type="match status" value="1"/>
</dbReference>
<reference evidence="10 11" key="1">
    <citation type="submission" date="2014-09" db="EMBL/GenBank/DDBJ databases">
        <title>Sporocytophaga myxococcoides PG-01 genome sequencing.</title>
        <authorList>
            <person name="Liu L."/>
            <person name="Gao P.J."/>
            <person name="Chen G.J."/>
            <person name="Wang L.S."/>
        </authorList>
    </citation>
    <scope>NUCLEOTIDE SEQUENCE [LARGE SCALE GENOMIC DNA]</scope>
    <source>
        <strain evidence="10 11">PG-01</strain>
    </source>
</reference>
<evidence type="ECO:0000313" key="11">
    <source>
        <dbReference type="Proteomes" id="UP000030185"/>
    </source>
</evidence>
<comment type="caution">
    <text evidence="10">The sequence shown here is derived from an EMBL/GenBank/DDBJ whole genome shotgun (WGS) entry which is preliminary data.</text>
</comment>
<keyword evidence="11" id="KW-1185">Reference proteome</keyword>
<sequence length="353" mass="39886">MKKILLIEDNQEVRENTAEILELSNYKVVTAENGKIGVELAKIENPDLIICDVMMPELDGFGVLHVLSKNSATASIPFIFLTAKAEKDDMRKGMKLGADDYLTKPFDDVELLDAVETRLKKNDLIKEEFKKTTEGLDEFISKVRGIKELENLSHNDQRIISVPKKHSIFSQGSYPNFLYFVSSGKIKTSRSDKLGNEFITGLYKEGDFFGYTDLLENSVYTESAVALEDSKICSILKEDFFALLYNNRDVANKFIKLLSDNVIEKEERLLKLAYGSVRKRVAEALLMLQKKYQSTDSKEFTMAISRDDLSGIVGASKETVIRTLTDFKEEGFIQIAGSRITIVNSDKLSKLKH</sequence>
<dbReference type="Pfam" id="PF00072">
    <property type="entry name" value="Response_reg"/>
    <property type="match status" value="1"/>
</dbReference>
<dbReference type="PROSITE" id="PS50110">
    <property type="entry name" value="RESPONSE_REGULATORY"/>
    <property type="match status" value="1"/>
</dbReference>
<dbReference type="Gene3D" id="2.60.120.10">
    <property type="entry name" value="Jelly Rolls"/>
    <property type="match status" value="1"/>
</dbReference>
<evidence type="ECO:0000256" key="2">
    <source>
        <dbReference type="ARBA" id="ARBA00023012"/>
    </source>
</evidence>
<dbReference type="SMART" id="SM00419">
    <property type="entry name" value="HTH_CRP"/>
    <property type="match status" value="1"/>
</dbReference>
<dbReference type="RefSeq" id="WP_045466111.1">
    <property type="nucleotide sequence ID" value="NZ_BBLT01000007.1"/>
</dbReference>
<dbReference type="InterPro" id="IPR036390">
    <property type="entry name" value="WH_DNA-bd_sf"/>
</dbReference>
<keyword evidence="5" id="KW-0804">Transcription</keyword>
<dbReference type="SUPFAM" id="SSF52172">
    <property type="entry name" value="CheY-like"/>
    <property type="match status" value="1"/>
</dbReference>
<dbReference type="SUPFAM" id="SSF46785">
    <property type="entry name" value="Winged helix' DNA-binding domain"/>
    <property type="match status" value="1"/>
</dbReference>
<name>A0A098LJT8_9BACT</name>
<accession>A0A098LJT8</accession>
<dbReference type="GO" id="GO:0032993">
    <property type="term" value="C:protein-DNA complex"/>
    <property type="evidence" value="ECO:0007669"/>
    <property type="project" value="TreeGrafter"/>
</dbReference>
<keyword evidence="1 6" id="KW-0597">Phosphoprotein</keyword>
<dbReference type="InterPro" id="IPR039420">
    <property type="entry name" value="WalR-like"/>
</dbReference>
<proteinExistence type="predicted"/>
<evidence type="ECO:0000259" key="8">
    <source>
        <dbReference type="PROSITE" id="PS50110"/>
    </source>
</evidence>
<dbReference type="InterPro" id="IPR018490">
    <property type="entry name" value="cNMP-bd_dom_sf"/>
</dbReference>
<keyword evidence="3" id="KW-0805">Transcription regulation</keyword>
<dbReference type="PANTHER" id="PTHR48111:SF4">
    <property type="entry name" value="DNA-BINDING DUAL TRANSCRIPTIONAL REGULATOR OMPR"/>
    <property type="match status" value="1"/>
</dbReference>
<gene>
    <name evidence="10" type="ORF">MYP_3607</name>
</gene>
<dbReference type="GO" id="GO:0000156">
    <property type="term" value="F:phosphorelay response regulator activity"/>
    <property type="evidence" value="ECO:0007669"/>
    <property type="project" value="TreeGrafter"/>
</dbReference>
<dbReference type="CDD" id="cd17574">
    <property type="entry name" value="REC_OmpR"/>
    <property type="match status" value="1"/>
</dbReference>
<dbReference type="PROSITE" id="PS51063">
    <property type="entry name" value="HTH_CRP_2"/>
    <property type="match status" value="1"/>
</dbReference>
<dbReference type="SMART" id="SM00100">
    <property type="entry name" value="cNMP"/>
    <property type="match status" value="1"/>
</dbReference>